<dbReference type="InterPro" id="IPR004323">
    <property type="entry name" value="Ion_tolerance_CutA"/>
</dbReference>
<reference evidence="5" key="3">
    <citation type="submission" date="2015-06" db="UniProtKB">
        <authorList>
            <consortium name="EnsemblMetazoa"/>
        </authorList>
    </citation>
    <scope>IDENTIFICATION</scope>
</reference>
<keyword evidence="6" id="KW-1185">Reference proteome</keyword>
<feature type="chain" id="PRO_5010980168" description="Protein CutA" evidence="3">
    <location>
        <begin position="19"/>
        <end position="311"/>
    </location>
</feature>
<protein>
    <recommendedName>
        <fullName evidence="7">Protein CutA</fullName>
    </recommendedName>
</protein>
<evidence type="ECO:0000256" key="1">
    <source>
        <dbReference type="ARBA" id="ARBA00010169"/>
    </source>
</evidence>
<reference evidence="6" key="1">
    <citation type="submission" date="2012-12" db="EMBL/GenBank/DDBJ databases">
        <authorList>
            <person name="Hellsten U."/>
            <person name="Grimwood J."/>
            <person name="Chapman J.A."/>
            <person name="Shapiro H."/>
            <person name="Aerts A."/>
            <person name="Otillar R.P."/>
            <person name="Terry A.Y."/>
            <person name="Boore J.L."/>
            <person name="Simakov O."/>
            <person name="Marletaz F."/>
            <person name="Cho S.-J."/>
            <person name="Edsinger-Gonzales E."/>
            <person name="Havlak P."/>
            <person name="Kuo D.-H."/>
            <person name="Larsson T."/>
            <person name="Lv J."/>
            <person name="Arendt D."/>
            <person name="Savage R."/>
            <person name="Osoegawa K."/>
            <person name="de Jong P."/>
            <person name="Lindberg D.R."/>
            <person name="Seaver E.C."/>
            <person name="Weisblat D.A."/>
            <person name="Putnam N.H."/>
            <person name="Grigoriev I.V."/>
            <person name="Rokhsar D.S."/>
        </authorList>
    </citation>
    <scope>NUCLEOTIDE SEQUENCE</scope>
</reference>
<dbReference type="EMBL" id="AMQM01003258">
    <property type="status" value="NOT_ANNOTATED_CDS"/>
    <property type="molecule type" value="Genomic_DNA"/>
</dbReference>
<dbReference type="OrthoDB" id="2017693at2759"/>
<dbReference type="CTD" id="20202760"/>
<dbReference type="STRING" id="6412.T1F1R0"/>
<dbReference type="InParanoid" id="T1F1R0"/>
<dbReference type="EnsemblMetazoa" id="HelroT169296">
    <property type="protein sequence ID" value="HelroP169296"/>
    <property type="gene ID" value="HelroG169296"/>
</dbReference>
<feature type="compositionally biased region" description="Polar residues" evidence="2">
    <location>
        <begin position="139"/>
        <end position="149"/>
    </location>
</feature>
<evidence type="ECO:0000313" key="5">
    <source>
        <dbReference type="EnsemblMetazoa" id="HelroP169296"/>
    </source>
</evidence>
<dbReference type="eggNOG" id="KOG3338">
    <property type="taxonomic scope" value="Eukaryota"/>
</dbReference>
<dbReference type="Gene3D" id="3.30.70.120">
    <property type="match status" value="1"/>
</dbReference>
<dbReference type="GO" id="GO:0010038">
    <property type="term" value="P:response to metal ion"/>
    <property type="evidence" value="ECO:0007669"/>
    <property type="project" value="InterPro"/>
</dbReference>
<dbReference type="AlphaFoldDB" id="T1F1R0"/>
<dbReference type="Proteomes" id="UP000015101">
    <property type="component" value="Unassembled WGS sequence"/>
</dbReference>
<accession>T1F1R0</accession>
<feature type="signal peptide" evidence="3">
    <location>
        <begin position="1"/>
        <end position="18"/>
    </location>
</feature>
<dbReference type="GeneID" id="20202760"/>
<gene>
    <name evidence="5" type="primary">20202760</name>
    <name evidence="4" type="ORF">HELRODRAFT_169296</name>
</gene>
<evidence type="ECO:0000313" key="6">
    <source>
        <dbReference type="Proteomes" id="UP000015101"/>
    </source>
</evidence>
<reference evidence="4 6" key="2">
    <citation type="journal article" date="2013" name="Nature">
        <title>Insights into bilaterian evolution from three spiralian genomes.</title>
        <authorList>
            <person name="Simakov O."/>
            <person name="Marletaz F."/>
            <person name="Cho S.J."/>
            <person name="Edsinger-Gonzales E."/>
            <person name="Havlak P."/>
            <person name="Hellsten U."/>
            <person name="Kuo D.H."/>
            <person name="Larsson T."/>
            <person name="Lv J."/>
            <person name="Arendt D."/>
            <person name="Savage R."/>
            <person name="Osoegawa K."/>
            <person name="de Jong P."/>
            <person name="Grimwood J."/>
            <person name="Chapman J.A."/>
            <person name="Shapiro H."/>
            <person name="Aerts A."/>
            <person name="Otillar R.P."/>
            <person name="Terry A.Y."/>
            <person name="Boore J.L."/>
            <person name="Grigoriev I.V."/>
            <person name="Lindberg D.R."/>
            <person name="Seaver E.C."/>
            <person name="Weisblat D.A."/>
            <person name="Putnam N.H."/>
            <person name="Rokhsar D.S."/>
        </authorList>
    </citation>
    <scope>NUCLEOTIDE SEQUENCE</scope>
</reference>
<feature type="region of interest" description="Disordered" evidence="2">
    <location>
        <begin position="119"/>
        <end position="149"/>
    </location>
</feature>
<dbReference type="EMBL" id="KB096080">
    <property type="protein sequence ID" value="ESO08451.1"/>
    <property type="molecule type" value="Genomic_DNA"/>
</dbReference>
<dbReference type="SUPFAM" id="SSF54913">
    <property type="entry name" value="GlnB-like"/>
    <property type="match status" value="1"/>
</dbReference>
<dbReference type="InterPro" id="IPR015867">
    <property type="entry name" value="N-reg_PII/ATP_PRibTrfase_C"/>
</dbReference>
<organism evidence="5 6">
    <name type="scientific">Helobdella robusta</name>
    <name type="common">Californian leech</name>
    <dbReference type="NCBI Taxonomy" id="6412"/>
    <lineage>
        <taxon>Eukaryota</taxon>
        <taxon>Metazoa</taxon>
        <taxon>Spiralia</taxon>
        <taxon>Lophotrochozoa</taxon>
        <taxon>Annelida</taxon>
        <taxon>Clitellata</taxon>
        <taxon>Hirudinea</taxon>
        <taxon>Rhynchobdellida</taxon>
        <taxon>Glossiphoniidae</taxon>
        <taxon>Helobdella</taxon>
    </lineage>
</organism>
<dbReference type="HOGENOM" id="CLU_895100_0_0_1"/>
<evidence type="ECO:0000256" key="3">
    <source>
        <dbReference type="SAM" id="SignalP"/>
    </source>
</evidence>
<feature type="compositionally biased region" description="Low complexity" evidence="2">
    <location>
        <begin position="119"/>
        <end position="138"/>
    </location>
</feature>
<dbReference type="InterPro" id="IPR011322">
    <property type="entry name" value="N-reg_PII-like_a/b"/>
</dbReference>
<dbReference type="PANTHER" id="PTHR23419:SF8">
    <property type="entry name" value="FI09726P"/>
    <property type="match status" value="1"/>
</dbReference>
<dbReference type="Pfam" id="PF03091">
    <property type="entry name" value="CutA1"/>
    <property type="match status" value="1"/>
</dbReference>
<name>T1F1R0_HELRO</name>
<evidence type="ECO:0000256" key="2">
    <source>
        <dbReference type="SAM" id="MobiDB-lite"/>
    </source>
</evidence>
<dbReference type="RefSeq" id="XP_009013381.1">
    <property type="nucleotide sequence ID" value="XM_009015133.1"/>
</dbReference>
<proteinExistence type="inferred from homology"/>
<evidence type="ECO:0000313" key="4">
    <source>
        <dbReference type="EMBL" id="ESO08451.1"/>
    </source>
</evidence>
<dbReference type="GO" id="GO:0005507">
    <property type="term" value="F:copper ion binding"/>
    <property type="evidence" value="ECO:0000318"/>
    <property type="project" value="GO_Central"/>
</dbReference>
<dbReference type="KEGG" id="hro:HELRODRAFT_169296"/>
<sequence length="311" mass="35038">MHLSVVVIDGVLYELVLAEAEDFLRHYEQRSSGIEKHLHNGNNYNNVITNNIDDVNNNHTNSDNFNNNINNTNNNINNNINNNNNNSANTVDTNATTHSANISCNWNIINSDNPNNNINNTNNNINNNNNSINNNNNNPLANGTSSQEARRTTTLVSHAYLINSPVQVHSFIFFFSLHELGKICMLGVLSLFRRDIVSMATTYLSGTHSVAYVTVPNEEVGQKIARLLVEKQLAACVNMMPRVKSIYSWKGNIEEDNELLLIIKTRTSRIDDLSKFIRENHPYEVAEVISMKIDNGNPPYLDWLSQSVPDK</sequence>
<evidence type="ECO:0008006" key="7">
    <source>
        <dbReference type="Google" id="ProtNLM"/>
    </source>
</evidence>
<keyword evidence="3" id="KW-0732">Signal</keyword>
<dbReference type="PANTHER" id="PTHR23419">
    <property type="entry name" value="DIVALENT CATION TOLERANCE CUTA-RELATED"/>
    <property type="match status" value="1"/>
</dbReference>
<comment type="similarity">
    <text evidence="1">Belongs to the CutA family.</text>
</comment>